<reference evidence="1" key="1">
    <citation type="submission" date="2014-11" db="EMBL/GenBank/DDBJ databases">
        <authorList>
            <person name="Amaro Gonzalez C."/>
        </authorList>
    </citation>
    <scope>NUCLEOTIDE SEQUENCE</scope>
</reference>
<organism evidence="1">
    <name type="scientific">Anguilla anguilla</name>
    <name type="common">European freshwater eel</name>
    <name type="synonym">Muraena anguilla</name>
    <dbReference type="NCBI Taxonomy" id="7936"/>
    <lineage>
        <taxon>Eukaryota</taxon>
        <taxon>Metazoa</taxon>
        <taxon>Chordata</taxon>
        <taxon>Craniata</taxon>
        <taxon>Vertebrata</taxon>
        <taxon>Euteleostomi</taxon>
        <taxon>Actinopterygii</taxon>
        <taxon>Neopterygii</taxon>
        <taxon>Teleostei</taxon>
        <taxon>Anguilliformes</taxon>
        <taxon>Anguillidae</taxon>
        <taxon>Anguilla</taxon>
    </lineage>
</organism>
<evidence type="ECO:0000313" key="1">
    <source>
        <dbReference type="EMBL" id="JAH04332.1"/>
    </source>
</evidence>
<dbReference type="EMBL" id="GBXM01068410">
    <property type="protein sequence ID" value="JAH40167.1"/>
    <property type="molecule type" value="Transcribed_RNA"/>
</dbReference>
<sequence>MNAKTIRSLSEIAMQVSTNVY</sequence>
<dbReference type="AlphaFoldDB" id="A0A0E9PJ87"/>
<accession>A0A0E9PJ87</accession>
<reference evidence="1" key="2">
    <citation type="journal article" date="2015" name="Fish Shellfish Immunol.">
        <title>Early steps in the European eel (Anguilla anguilla)-Vibrio vulnificus interaction in the gills: Role of the RtxA13 toxin.</title>
        <authorList>
            <person name="Callol A."/>
            <person name="Pajuelo D."/>
            <person name="Ebbesson L."/>
            <person name="Teles M."/>
            <person name="MacKenzie S."/>
            <person name="Amaro C."/>
        </authorList>
    </citation>
    <scope>NUCLEOTIDE SEQUENCE</scope>
</reference>
<protein>
    <submittedName>
        <fullName evidence="1">Uncharacterized protein</fullName>
    </submittedName>
</protein>
<name>A0A0E9PJ87_ANGAN</name>
<dbReference type="EMBL" id="GBXM01104245">
    <property type="protein sequence ID" value="JAH04332.1"/>
    <property type="molecule type" value="Transcribed_RNA"/>
</dbReference>
<proteinExistence type="predicted"/>
<dbReference type="EMBL" id="GBXM01080119">
    <property type="protein sequence ID" value="JAH28458.1"/>
    <property type="molecule type" value="Transcribed_RNA"/>
</dbReference>